<comment type="caution">
    <text evidence="6">The sequence shown here is derived from an EMBL/GenBank/DDBJ whole genome shotgun (WGS) entry which is preliminary data.</text>
</comment>
<proteinExistence type="inferred from homology"/>
<dbReference type="Pfam" id="PF00126">
    <property type="entry name" value="HTH_1"/>
    <property type="match status" value="1"/>
</dbReference>
<name>A0A8J3CFA7_9PSEU</name>
<dbReference type="PROSITE" id="PS50931">
    <property type="entry name" value="HTH_LYSR"/>
    <property type="match status" value="1"/>
</dbReference>
<evidence type="ECO:0000259" key="5">
    <source>
        <dbReference type="PROSITE" id="PS50931"/>
    </source>
</evidence>
<organism evidence="6 7">
    <name type="scientific">Longimycelium tulufanense</name>
    <dbReference type="NCBI Taxonomy" id="907463"/>
    <lineage>
        <taxon>Bacteria</taxon>
        <taxon>Bacillati</taxon>
        <taxon>Actinomycetota</taxon>
        <taxon>Actinomycetes</taxon>
        <taxon>Pseudonocardiales</taxon>
        <taxon>Pseudonocardiaceae</taxon>
        <taxon>Longimycelium</taxon>
    </lineage>
</organism>
<evidence type="ECO:0000313" key="7">
    <source>
        <dbReference type="Proteomes" id="UP000637578"/>
    </source>
</evidence>
<dbReference type="EMBL" id="BMMK01000014">
    <property type="protein sequence ID" value="GGM58791.1"/>
    <property type="molecule type" value="Genomic_DNA"/>
</dbReference>
<reference evidence="6" key="2">
    <citation type="submission" date="2020-09" db="EMBL/GenBank/DDBJ databases">
        <authorList>
            <person name="Sun Q."/>
            <person name="Zhou Y."/>
        </authorList>
    </citation>
    <scope>NUCLEOTIDE SEQUENCE</scope>
    <source>
        <strain evidence="6">CGMCC 4.5737</strain>
    </source>
</reference>
<evidence type="ECO:0000313" key="6">
    <source>
        <dbReference type="EMBL" id="GGM58791.1"/>
    </source>
</evidence>
<dbReference type="Gene3D" id="3.40.190.10">
    <property type="entry name" value="Periplasmic binding protein-like II"/>
    <property type="match status" value="2"/>
</dbReference>
<reference evidence="6" key="1">
    <citation type="journal article" date="2014" name="Int. J. Syst. Evol. Microbiol.">
        <title>Complete genome sequence of Corynebacterium casei LMG S-19264T (=DSM 44701T), isolated from a smear-ripened cheese.</title>
        <authorList>
            <consortium name="US DOE Joint Genome Institute (JGI-PGF)"/>
            <person name="Walter F."/>
            <person name="Albersmeier A."/>
            <person name="Kalinowski J."/>
            <person name="Ruckert C."/>
        </authorList>
    </citation>
    <scope>NUCLEOTIDE SEQUENCE</scope>
    <source>
        <strain evidence="6">CGMCC 4.5737</strain>
    </source>
</reference>
<dbReference type="InterPro" id="IPR000847">
    <property type="entry name" value="LysR_HTH_N"/>
</dbReference>
<protein>
    <submittedName>
        <fullName evidence="6">LysR family transcriptional regulator</fullName>
    </submittedName>
</protein>
<gene>
    <name evidence="6" type="ORF">GCM10012275_32460</name>
</gene>
<dbReference type="Gene3D" id="1.10.10.10">
    <property type="entry name" value="Winged helix-like DNA-binding domain superfamily/Winged helix DNA-binding domain"/>
    <property type="match status" value="1"/>
</dbReference>
<dbReference type="SUPFAM" id="SSF46785">
    <property type="entry name" value="Winged helix' DNA-binding domain"/>
    <property type="match status" value="1"/>
</dbReference>
<dbReference type="Pfam" id="PF03466">
    <property type="entry name" value="LysR_substrate"/>
    <property type="match status" value="1"/>
</dbReference>
<keyword evidence="2" id="KW-0805">Transcription regulation</keyword>
<comment type="similarity">
    <text evidence="1">Belongs to the LysR transcriptional regulatory family.</text>
</comment>
<dbReference type="CDD" id="cd08423">
    <property type="entry name" value="PBP2_LTTR_like_6"/>
    <property type="match status" value="1"/>
</dbReference>
<dbReference type="GO" id="GO:0003677">
    <property type="term" value="F:DNA binding"/>
    <property type="evidence" value="ECO:0007669"/>
    <property type="project" value="UniProtKB-KW"/>
</dbReference>
<dbReference type="AlphaFoldDB" id="A0A8J3CFA7"/>
<dbReference type="Proteomes" id="UP000637578">
    <property type="component" value="Unassembled WGS sequence"/>
</dbReference>
<dbReference type="SUPFAM" id="SSF53850">
    <property type="entry name" value="Periplasmic binding protein-like II"/>
    <property type="match status" value="1"/>
</dbReference>
<dbReference type="PANTHER" id="PTHR30346">
    <property type="entry name" value="TRANSCRIPTIONAL DUAL REGULATOR HCAR-RELATED"/>
    <property type="match status" value="1"/>
</dbReference>
<dbReference type="GO" id="GO:0003700">
    <property type="term" value="F:DNA-binding transcription factor activity"/>
    <property type="evidence" value="ECO:0007669"/>
    <property type="project" value="InterPro"/>
</dbReference>
<keyword evidence="4" id="KW-0804">Transcription</keyword>
<accession>A0A8J3CFA7</accession>
<dbReference type="InterPro" id="IPR036388">
    <property type="entry name" value="WH-like_DNA-bd_sf"/>
</dbReference>
<dbReference type="InterPro" id="IPR005119">
    <property type="entry name" value="LysR_subst-bd"/>
</dbReference>
<evidence type="ECO:0000256" key="2">
    <source>
        <dbReference type="ARBA" id="ARBA00023015"/>
    </source>
</evidence>
<sequence>MGCVLDVRRLQILRAVVTSGSVTAAATNLGYTPSAISQQLAVLEKETRTPLLEKAGRGVRPTAAGLLLAEHAAVLTAQLATAEAELTDLREGRTGRLRIAFFATAGTSLVPPAIARFRRERPDIQLELILRDPDDPVDEVVAGNADIAVTVVADTPATLPGIRFHHLLADPYRVVLPRGHHLAGEASPIDLGNLAGEQWVDALANSPRACRHIVLDACAAAGFAPHQVGESDDFTTAQGFVAAGLGMALIPQLGLTAPHPGVVVRPLRNPEPIRHIYVAVRENGASPALQVLLDALDDVAEAA</sequence>
<keyword evidence="7" id="KW-1185">Reference proteome</keyword>
<keyword evidence="3" id="KW-0238">DNA-binding</keyword>
<evidence type="ECO:0000256" key="3">
    <source>
        <dbReference type="ARBA" id="ARBA00023125"/>
    </source>
</evidence>
<dbReference type="PANTHER" id="PTHR30346:SF29">
    <property type="entry name" value="LYSR SUBSTRATE-BINDING"/>
    <property type="match status" value="1"/>
</dbReference>
<feature type="domain" description="HTH lysR-type" evidence="5">
    <location>
        <begin position="5"/>
        <end position="62"/>
    </location>
</feature>
<evidence type="ECO:0000256" key="4">
    <source>
        <dbReference type="ARBA" id="ARBA00023163"/>
    </source>
</evidence>
<dbReference type="InterPro" id="IPR036390">
    <property type="entry name" value="WH_DNA-bd_sf"/>
</dbReference>
<evidence type="ECO:0000256" key="1">
    <source>
        <dbReference type="ARBA" id="ARBA00009437"/>
    </source>
</evidence>
<dbReference type="GO" id="GO:0032993">
    <property type="term" value="C:protein-DNA complex"/>
    <property type="evidence" value="ECO:0007669"/>
    <property type="project" value="TreeGrafter"/>
</dbReference>